<feature type="region of interest" description="Disordered" evidence="2">
    <location>
        <begin position="256"/>
        <end position="289"/>
    </location>
</feature>
<feature type="compositionally biased region" description="Low complexity" evidence="2">
    <location>
        <begin position="10"/>
        <end position="31"/>
    </location>
</feature>
<keyword evidence="1" id="KW-0175">Coiled coil</keyword>
<name>A0A0H2S824_9AGAM</name>
<dbReference type="OrthoDB" id="3365514at2759"/>
<reference evidence="3 4" key="1">
    <citation type="submission" date="2015-04" db="EMBL/GenBank/DDBJ databases">
        <title>Complete genome sequence of Schizopora paradoxa KUC8140, a cosmopolitan wood degrader in East Asia.</title>
        <authorList>
            <consortium name="DOE Joint Genome Institute"/>
            <person name="Min B."/>
            <person name="Park H."/>
            <person name="Jang Y."/>
            <person name="Kim J.-J."/>
            <person name="Kim K.H."/>
            <person name="Pangilinan J."/>
            <person name="Lipzen A."/>
            <person name="Riley R."/>
            <person name="Grigoriev I.V."/>
            <person name="Spatafora J.W."/>
            <person name="Choi I.-G."/>
        </authorList>
    </citation>
    <scope>NUCLEOTIDE SEQUENCE [LARGE SCALE GENOMIC DNA]</scope>
    <source>
        <strain evidence="3 4">KUC8140</strain>
    </source>
</reference>
<feature type="coiled-coil region" evidence="1">
    <location>
        <begin position="111"/>
        <end position="154"/>
    </location>
</feature>
<gene>
    <name evidence="3" type="ORF">SCHPADRAFT_991780</name>
</gene>
<feature type="region of interest" description="Disordered" evidence="2">
    <location>
        <begin position="448"/>
        <end position="475"/>
    </location>
</feature>
<accession>A0A0H2S824</accession>
<evidence type="ECO:0000313" key="3">
    <source>
        <dbReference type="EMBL" id="KLO20405.1"/>
    </source>
</evidence>
<dbReference type="InParanoid" id="A0A0H2S824"/>
<keyword evidence="4" id="KW-1185">Reference proteome</keyword>
<sequence length="475" mass="50033">MGPKLQPRPATSSTSASSSSGSQSKMGPPSSVTGHPKARILEQEMDALQDSLKKTTVTAGQIFKFYSDANRHKVLHFVPKPPRSLTSTLASELARYDQICDTLDSKLARAIATLQRDLNREEARIKEEEERKALEKAAEEKANEQAQIVDVEMQPAETFEFKKPTLTPTGPLAGPARRQSKISLSTLHRSQFPLKLDLSSSALRLSMDEAAGMGLTALASPISLAPKSARPMAGNELPPELLAAFAASAGQNQGVDIDLTLPDSSHSIDMPGMEPHGSRRVSGDLGNTADKPIELDLDLDSTMTDLFGDVQGGDQQTDVDGLFSGAQNNASLAGGPRPSNNNMDIFNQGGADDLLASLHAQGESHNPSGTLDTSAPSPASFMANLASSVQQGNDLGLPQEMLRGDGSMDGTHGQGQPFDLNSIDISSTFGAYFETKGNEDMIAQLLGHGVGNADPGASRISDSGDATRPGESSGS</sequence>
<evidence type="ECO:0000313" key="4">
    <source>
        <dbReference type="Proteomes" id="UP000053477"/>
    </source>
</evidence>
<protein>
    <submittedName>
        <fullName evidence="3">Uncharacterized protein</fullName>
    </submittedName>
</protein>
<evidence type="ECO:0000256" key="1">
    <source>
        <dbReference type="SAM" id="Coils"/>
    </source>
</evidence>
<organism evidence="3 4">
    <name type="scientific">Schizopora paradoxa</name>
    <dbReference type="NCBI Taxonomy" id="27342"/>
    <lineage>
        <taxon>Eukaryota</taxon>
        <taxon>Fungi</taxon>
        <taxon>Dikarya</taxon>
        <taxon>Basidiomycota</taxon>
        <taxon>Agaricomycotina</taxon>
        <taxon>Agaricomycetes</taxon>
        <taxon>Hymenochaetales</taxon>
        <taxon>Schizoporaceae</taxon>
        <taxon>Schizopora</taxon>
    </lineage>
</organism>
<dbReference type="EMBL" id="KQ085882">
    <property type="protein sequence ID" value="KLO20405.1"/>
    <property type="molecule type" value="Genomic_DNA"/>
</dbReference>
<dbReference type="AlphaFoldDB" id="A0A0H2S824"/>
<feature type="region of interest" description="Disordered" evidence="2">
    <location>
        <begin position="1"/>
        <end position="38"/>
    </location>
</feature>
<dbReference type="Proteomes" id="UP000053477">
    <property type="component" value="Unassembled WGS sequence"/>
</dbReference>
<evidence type="ECO:0000256" key="2">
    <source>
        <dbReference type="SAM" id="MobiDB-lite"/>
    </source>
</evidence>
<proteinExistence type="predicted"/>